<dbReference type="PANTHER" id="PTHR44329">
    <property type="entry name" value="SERINE/THREONINE-PROTEIN KINASE TNNI3K-RELATED"/>
    <property type="match status" value="1"/>
</dbReference>
<dbReference type="Proteomes" id="UP001565368">
    <property type="component" value="Unassembled WGS sequence"/>
</dbReference>
<dbReference type="SUPFAM" id="SSF56112">
    <property type="entry name" value="Protein kinase-like (PK-like)"/>
    <property type="match status" value="1"/>
</dbReference>
<proteinExistence type="predicted"/>
<feature type="signal peptide" evidence="1">
    <location>
        <begin position="1"/>
        <end position="22"/>
    </location>
</feature>
<dbReference type="Gene3D" id="1.10.510.10">
    <property type="entry name" value="Transferase(Phosphotransferase) domain 1"/>
    <property type="match status" value="1"/>
</dbReference>
<dbReference type="InterPro" id="IPR011009">
    <property type="entry name" value="Kinase-like_dom_sf"/>
</dbReference>
<keyword evidence="4" id="KW-1185">Reference proteome</keyword>
<dbReference type="RefSeq" id="XP_069205875.1">
    <property type="nucleotide sequence ID" value="XM_069356034.1"/>
</dbReference>
<dbReference type="PROSITE" id="PS50011">
    <property type="entry name" value="PROTEIN_KINASE_DOM"/>
    <property type="match status" value="1"/>
</dbReference>
<gene>
    <name evidence="3" type="ORF">Q8F55_007611</name>
</gene>
<dbReference type="InterPro" id="IPR051681">
    <property type="entry name" value="Ser/Thr_Kinases-Pseudokinases"/>
</dbReference>
<dbReference type="GeneID" id="95988654"/>
<dbReference type="Pfam" id="PF00069">
    <property type="entry name" value="Pkinase"/>
    <property type="match status" value="1"/>
</dbReference>
<evidence type="ECO:0000313" key="4">
    <source>
        <dbReference type="Proteomes" id="UP001565368"/>
    </source>
</evidence>
<protein>
    <recommendedName>
        <fullName evidence="2">Protein kinase domain-containing protein</fullName>
    </recommendedName>
</protein>
<feature type="chain" id="PRO_5046302828" description="Protein kinase domain-containing protein" evidence="1">
    <location>
        <begin position="23"/>
        <end position="444"/>
    </location>
</feature>
<evidence type="ECO:0000256" key="1">
    <source>
        <dbReference type="SAM" id="SignalP"/>
    </source>
</evidence>
<dbReference type="CDD" id="cd00180">
    <property type="entry name" value="PKc"/>
    <property type="match status" value="1"/>
</dbReference>
<feature type="domain" description="Protein kinase" evidence="2">
    <location>
        <begin position="114"/>
        <end position="372"/>
    </location>
</feature>
<accession>A0ABR3PUB0</accession>
<evidence type="ECO:0000313" key="3">
    <source>
        <dbReference type="EMBL" id="KAL1405931.1"/>
    </source>
</evidence>
<evidence type="ECO:0000259" key="2">
    <source>
        <dbReference type="PROSITE" id="PS50011"/>
    </source>
</evidence>
<organism evidence="3 4">
    <name type="scientific">Vanrija albida</name>
    <dbReference type="NCBI Taxonomy" id="181172"/>
    <lineage>
        <taxon>Eukaryota</taxon>
        <taxon>Fungi</taxon>
        <taxon>Dikarya</taxon>
        <taxon>Basidiomycota</taxon>
        <taxon>Agaricomycotina</taxon>
        <taxon>Tremellomycetes</taxon>
        <taxon>Trichosporonales</taxon>
        <taxon>Trichosporonaceae</taxon>
        <taxon>Vanrija</taxon>
    </lineage>
</organism>
<sequence length="444" mass="49553">MFPLLPLIYFALSSLRVALTPADELVIQQQLVVRDSVLSLSELGNMILTELLLRLPSLSLASTVTPYDFVLTLHRLTMDLGVWPQRTANNDFLKRLRQARRLGYKYVSTPLGPLALLEVLHIGDQAVCNLGLLRLGVAVHEVIVKSTIDLPLFNNEVRALSMLKHERILPLLFAGNSGGRGYIVTEPMVAPLTRLINGLNPEFHFDKLSGALRVFRDILKGIQHIHRNGWLHRNLTPCNILVTKFDRVVLADFAHALRITPGTTLFVDPLASHFVPSPSYTSPESITGEWSTASDVYSACAILYKIITGSAPVPEEFGDDMYIPAAFAEAFWSKHSWPDIQMLQDMLIAGLALDPSHRPTPSQLIEKVNKIMINGEGSDHDRDDIIDDYDVIERDEAPKHWIGYPDAEREAKVFKPSIKNRARAKIGKAAQGLKSVKAVFRRHG</sequence>
<dbReference type="InterPro" id="IPR000719">
    <property type="entry name" value="Prot_kinase_dom"/>
</dbReference>
<keyword evidence="1" id="KW-0732">Signal</keyword>
<name>A0ABR3PUB0_9TREE</name>
<reference evidence="3 4" key="1">
    <citation type="submission" date="2023-08" db="EMBL/GenBank/DDBJ databases">
        <title>Annotated Genome Sequence of Vanrija albida AlHP1.</title>
        <authorList>
            <person name="Herzog R."/>
        </authorList>
    </citation>
    <scope>NUCLEOTIDE SEQUENCE [LARGE SCALE GENOMIC DNA]</scope>
    <source>
        <strain evidence="3 4">AlHP1</strain>
    </source>
</reference>
<dbReference type="EMBL" id="JBBXJM010000006">
    <property type="protein sequence ID" value="KAL1405931.1"/>
    <property type="molecule type" value="Genomic_DNA"/>
</dbReference>
<comment type="caution">
    <text evidence="3">The sequence shown here is derived from an EMBL/GenBank/DDBJ whole genome shotgun (WGS) entry which is preliminary data.</text>
</comment>